<proteinExistence type="predicted"/>
<dbReference type="InterPro" id="IPR054722">
    <property type="entry name" value="PolX-like_BBD"/>
</dbReference>
<name>A0A699JLL2_TANCI</name>
<sequence length="625" mass="68614">TSEKAGLGYNSQVFTKAMFDCEYYSSESDSDSWPPSNLYDSFAQSTELVKSPRHSGQLFQAPIPVALPVLLRSNPHSKGSRKTKKACFVCKSEDHLIKDCNFHARKLAHRPYASRDIHKQYAPVNHSKFPLHKVSNAEPSQSQSVLTTAARTVSAVKPILSMTRPKLASHAVSKSKSPLRRHLTRHPSSNSSNSPPRVTAAKAFAVSTAQDKKGTWVWRPKCLVLDHDLRTISASMTLKRFDYNDALGRSKSALKDKGVIDSGYLRHMTGNMSYLFDFEKLNGGYVVFGGNPKGGKITGKGKIKTEKLDFDDVYFVKELKFILFSVSQMVLVTKPHNKTPYELLHGRLPSIGFMRPFGCPVTILNTLDPLGKFQGKVDEGFLVGYSVCSSGPTWLFDIDSLTQTMNYHPVIAENQTNSHADALVDGKEHDDDIQKSVSPDIHSSSSGAQTRKQGDKTENKDKGKSPVVTITGFRDLNAEFKECNNNSSNGVNGASSLVSTAGQNLINNTNDFSAAGPSNAAMPNLEDLSHSNDADDVGAEADINNLKCIISVSPIPTTKIHKDHPTSQIIGDLSSTTQTRSMARAVRDQGGISQMFNEDFHTCMFACFLLQEEPKKVHQALKDPS</sequence>
<feature type="non-terminal residue" evidence="3">
    <location>
        <position position="1"/>
    </location>
</feature>
<dbReference type="Pfam" id="PF22936">
    <property type="entry name" value="Pol_BBD"/>
    <property type="match status" value="1"/>
</dbReference>
<feature type="compositionally biased region" description="Polar residues" evidence="1">
    <location>
        <begin position="435"/>
        <end position="451"/>
    </location>
</feature>
<feature type="region of interest" description="Disordered" evidence="1">
    <location>
        <begin position="166"/>
        <end position="198"/>
    </location>
</feature>
<feature type="domain" description="Retrovirus-related Pol polyprotein from transposon TNT 1-94-like beta-barrel" evidence="2">
    <location>
        <begin position="259"/>
        <end position="329"/>
    </location>
</feature>
<comment type="caution">
    <text evidence="3">The sequence shown here is derived from an EMBL/GenBank/DDBJ whole genome shotgun (WGS) entry which is preliminary data.</text>
</comment>
<feature type="compositionally biased region" description="Low complexity" evidence="1">
    <location>
        <begin position="187"/>
        <end position="196"/>
    </location>
</feature>
<dbReference type="AlphaFoldDB" id="A0A699JLL2"/>
<gene>
    <name evidence="3" type="ORF">Tci_616533</name>
</gene>
<accession>A0A699JLL2</accession>
<feature type="compositionally biased region" description="Basic and acidic residues" evidence="1">
    <location>
        <begin position="452"/>
        <end position="464"/>
    </location>
</feature>
<organism evidence="3">
    <name type="scientific">Tanacetum cinerariifolium</name>
    <name type="common">Dalmatian daisy</name>
    <name type="synonym">Chrysanthemum cinerariifolium</name>
    <dbReference type="NCBI Taxonomy" id="118510"/>
    <lineage>
        <taxon>Eukaryota</taxon>
        <taxon>Viridiplantae</taxon>
        <taxon>Streptophyta</taxon>
        <taxon>Embryophyta</taxon>
        <taxon>Tracheophyta</taxon>
        <taxon>Spermatophyta</taxon>
        <taxon>Magnoliopsida</taxon>
        <taxon>eudicotyledons</taxon>
        <taxon>Gunneridae</taxon>
        <taxon>Pentapetalae</taxon>
        <taxon>asterids</taxon>
        <taxon>campanulids</taxon>
        <taxon>Asterales</taxon>
        <taxon>Asteraceae</taxon>
        <taxon>Asteroideae</taxon>
        <taxon>Anthemideae</taxon>
        <taxon>Anthemidinae</taxon>
        <taxon>Tanacetum</taxon>
    </lineage>
</organism>
<protein>
    <submittedName>
        <fullName evidence="3">Ribonuclease H-like domain-containing protein</fullName>
    </submittedName>
</protein>
<dbReference type="EMBL" id="BKCJ010425358">
    <property type="protein sequence ID" value="GFA44561.1"/>
    <property type="molecule type" value="Genomic_DNA"/>
</dbReference>
<evidence type="ECO:0000259" key="2">
    <source>
        <dbReference type="Pfam" id="PF22936"/>
    </source>
</evidence>
<evidence type="ECO:0000256" key="1">
    <source>
        <dbReference type="SAM" id="MobiDB-lite"/>
    </source>
</evidence>
<reference evidence="3" key="1">
    <citation type="journal article" date="2019" name="Sci. Rep.">
        <title>Draft genome of Tanacetum cinerariifolium, the natural source of mosquito coil.</title>
        <authorList>
            <person name="Yamashiro T."/>
            <person name="Shiraishi A."/>
            <person name="Satake H."/>
            <person name="Nakayama K."/>
        </authorList>
    </citation>
    <scope>NUCLEOTIDE SEQUENCE</scope>
</reference>
<evidence type="ECO:0000313" key="3">
    <source>
        <dbReference type="EMBL" id="GFA44561.1"/>
    </source>
</evidence>
<feature type="region of interest" description="Disordered" evidence="1">
    <location>
        <begin position="426"/>
        <end position="468"/>
    </location>
</feature>